<dbReference type="RefSeq" id="WP_310074125.1">
    <property type="nucleotide sequence ID" value="NZ_JAVDVX010000006.1"/>
</dbReference>
<name>A0ABU1V150_9GAMM</name>
<evidence type="ECO:0000313" key="2">
    <source>
        <dbReference type="EMBL" id="MDR7091159.1"/>
    </source>
</evidence>
<dbReference type="EMBL" id="JAVDVX010000006">
    <property type="protein sequence ID" value="MDR7091159.1"/>
    <property type="molecule type" value="Genomic_DNA"/>
</dbReference>
<feature type="transmembrane region" description="Helical" evidence="1">
    <location>
        <begin position="12"/>
        <end position="33"/>
    </location>
</feature>
<feature type="transmembrane region" description="Helical" evidence="1">
    <location>
        <begin position="121"/>
        <end position="143"/>
    </location>
</feature>
<keyword evidence="1" id="KW-0472">Membrane</keyword>
<dbReference type="Proteomes" id="UP001253595">
    <property type="component" value="Unassembled WGS sequence"/>
</dbReference>
<proteinExistence type="predicted"/>
<evidence type="ECO:0008006" key="4">
    <source>
        <dbReference type="Google" id="ProtNLM"/>
    </source>
</evidence>
<feature type="transmembrane region" description="Helical" evidence="1">
    <location>
        <begin position="64"/>
        <end position="86"/>
    </location>
</feature>
<organism evidence="2 3">
    <name type="scientific">Cellvibrio fibrivorans</name>
    <dbReference type="NCBI Taxonomy" id="126350"/>
    <lineage>
        <taxon>Bacteria</taxon>
        <taxon>Pseudomonadati</taxon>
        <taxon>Pseudomonadota</taxon>
        <taxon>Gammaproteobacteria</taxon>
        <taxon>Cellvibrionales</taxon>
        <taxon>Cellvibrionaceae</taxon>
        <taxon>Cellvibrio</taxon>
    </lineage>
</organism>
<reference evidence="2 3" key="1">
    <citation type="submission" date="2023-07" db="EMBL/GenBank/DDBJ databases">
        <title>Sorghum-associated microbial communities from plants grown in Nebraska, USA.</title>
        <authorList>
            <person name="Schachtman D."/>
        </authorList>
    </citation>
    <scope>NUCLEOTIDE SEQUENCE [LARGE SCALE GENOMIC DNA]</scope>
    <source>
        <strain evidence="2 3">BE190</strain>
    </source>
</reference>
<protein>
    <recommendedName>
        <fullName evidence="4">Cell division protein</fullName>
    </recommendedName>
</protein>
<evidence type="ECO:0000256" key="1">
    <source>
        <dbReference type="SAM" id="Phobius"/>
    </source>
</evidence>
<keyword evidence="3" id="KW-1185">Reference proteome</keyword>
<comment type="caution">
    <text evidence="2">The sequence shown here is derived from an EMBL/GenBank/DDBJ whole genome shotgun (WGS) entry which is preliminary data.</text>
</comment>
<evidence type="ECO:0000313" key="3">
    <source>
        <dbReference type="Proteomes" id="UP001253595"/>
    </source>
</evidence>
<keyword evidence="1" id="KW-1133">Transmembrane helix</keyword>
<sequence>MWDANAVRPWLVIWLYLIALGHLACAVGMTWLVDSPLFADYHRRVLVAFGFPVDQKEVMALHSWWMALFGATLQAFSLFLFALVYFANRYRCAAIWLWLGAGILLWAPQDIYFSLQRGVWIHLWVDLAAVGAIVPPLCMLWWWDRKWKQK</sequence>
<accession>A0ABU1V150</accession>
<gene>
    <name evidence="2" type="ORF">J2X05_003194</name>
</gene>
<keyword evidence="1" id="KW-0812">Transmembrane</keyword>
<feature type="transmembrane region" description="Helical" evidence="1">
    <location>
        <begin position="93"/>
        <end position="115"/>
    </location>
</feature>